<evidence type="ECO:0000256" key="12">
    <source>
        <dbReference type="ARBA" id="ARBA00023134"/>
    </source>
</evidence>
<evidence type="ECO:0000256" key="1">
    <source>
        <dbReference type="ARBA" id="ARBA00004173"/>
    </source>
</evidence>
<evidence type="ECO:0000256" key="3">
    <source>
        <dbReference type="ARBA" id="ARBA00004514"/>
    </source>
</evidence>
<dbReference type="Pfam" id="PF04548">
    <property type="entry name" value="AIG1"/>
    <property type="match status" value="1"/>
</dbReference>
<dbReference type="GO" id="GO:0005739">
    <property type="term" value="C:mitochondrion"/>
    <property type="evidence" value="ECO:0007669"/>
    <property type="project" value="UniProtKB-SubCell"/>
</dbReference>
<keyword evidence="8" id="KW-0547">Nucleotide-binding</keyword>
<evidence type="ECO:0000256" key="11">
    <source>
        <dbReference type="ARBA" id="ARBA00023128"/>
    </source>
</evidence>
<evidence type="ECO:0000256" key="7">
    <source>
        <dbReference type="ARBA" id="ARBA00022737"/>
    </source>
</evidence>
<dbReference type="Ensembl" id="ENSSGRT00000098579.1">
    <property type="protein sequence ID" value="ENSSGRP00000092624.1"/>
    <property type="gene ID" value="ENSSGRG00000046395.1"/>
</dbReference>
<reference evidence="17" key="2">
    <citation type="submission" date="2025-09" db="UniProtKB">
        <authorList>
            <consortium name="Ensembl"/>
        </authorList>
    </citation>
    <scope>IDENTIFICATION</scope>
</reference>
<evidence type="ECO:0000313" key="17">
    <source>
        <dbReference type="Ensembl" id="ENSSGRP00000092624.1"/>
    </source>
</evidence>
<dbReference type="GO" id="GO:0005525">
    <property type="term" value="F:GTP binding"/>
    <property type="evidence" value="ECO:0007669"/>
    <property type="project" value="UniProtKB-KW"/>
</dbReference>
<dbReference type="AlphaFoldDB" id="A0A672RV15"/>
<evidence type="ECO:0000256" key="14">
    <source>
        <dbReference type="ARBA" id="ARBA00073539"/>
    </source>
</evidence>
<protein>
    <recommendedName>
        <fullName evidence="14">GTPase IMAP family member 8</fullName>
    </recommendedName>
    <alternativeName>
        <fullName evidence="15">Immune-associated nucleotide-binding protein 9</fullName>
    </alternativeName>
</protein>
<dbReference type="Proteomes" id="UP000472262">
    <property type="component" value="Unassembled WGS sequence"/>
</dbReference>
<evidence type="ECO:0000256" key="15">
    <source>
        <dbReference type="ARBA" id="ARBA00077278"/>
    </source>
</evidence>
<feature type="domain" description="AIG1-type G" evidence="16">
    <location>
        <begin position="16"/>
        <end position="209"/>
    </location>
</feature>
<sequence>TALCEQPASLAMNVCGLPSLIILLGKTGAGKSATGNTILGRNAFKETSEICEKQKGYVDGKNIVVFDTPGLFNASITKEQVKAEIERCVEMSAPGPHVFLLVIKLGVRFTEEERNSNVMKWIQENFGEDAMNYTIILFTHADVLKGKPVETYISKSNELKQLIKTCWGRYHSFNNENINNRDQVTELLQMIHKMVLFNGGKYYVKINNV</sequence>
<dbReference type="CDD" id="cd01852">
    <property type="entry name" value="AIG1"/>
    <property type="match status" value="1"/>
</dbReference>
<evidence type="ECO:0000256" key="9">
    <source>
        <dbReference type="ARBA" id="ARBA00022824"/>
    </source>
</evidence>
<accession>A0A672RV15</accession>
<dbReference type="InterPro" id="IPR045058">
    <property type="entry name" value="GIMA/IAN/Toc"/>
</dbReference>
<evidence type="ECO:0000256" key="8">
    <source>
        <dbReference type="ARBA" id="ARBA00022741"/>
    </source>
</evidence>
<dbReference type="SUPFAM" id="SSF52540">
    <property type="entry name" value="P-loop containing nucleoside triphosphate hydrolases"/>
    <property type="match status" value="1"/>
</dbReference>
<reference evidence="17" key="1">
    <citation type="submission" date="2025-08" db="UniProtKB">
        <authorList>
            <consortium name="Ensembl"/>
        </authorList>
    </citation>
    <scope>IDENTIFICATION</scope>
</reference>
<dbReference type="Gene3D" id="3.40.50.300">
    <property type="entry name" value="P-loop containing nucleotide triphosphate hydrolases"/>
    <property type="match status" value="1"/>
</dbReference>
<comment type="subcellular location">
    <subcellularLocation>
        <location evidence="3">Cytoplasm</location>
        <location evidence="3">Cytosol</location>
    </subcellularLocation>
    <subcellularLocation>
        <location evidence="2">Endoplasmic reticulum</location>
    </subcellularLocation>
    <subcellularLocation>
        <location evidence="4">Golgi apparatus</location>
    </subcellularLocation>
    <subcellularLocation>
        <location evidence="1">Mitochondrion</location>
    </subcellularLocation>
</comment>
<evidence type="ECO:0000256" key="4">
    <source>
        <dbReference type="ARBA" id="ARBA00004555"/>
    </source>
</evidence>
<evidence type="ECO:0000256" key="6">
    <source>
        <dbReference type="ARBA" id="ARBA00022490"/>
    </source>
</evidence>
<dbReference type="InterPro" id="IPR027417">
    <property type="entry name" value="P-loop_NTPase"/>
</dbReference>
<proteinExistence type="inferred from homology"/>
<comment type="similarity">
    <text evidence="5">Belongs to the TRAFAC class TrmE-Era-EngA-EngB-Septin-like GTPase superfamily. AIG1/Toc34/Toc159-like paraseptin GTPase family. IAN subfamily.</text>
</comment>
<dbReference type="GO" id="GO:0005829">
    <property type="term" value="C:cytosol"/>
    <property type="evidence" value="ECO:0007669"/>
    <property type="project" value="UniProtKB-SubCell"/>
</dbReference>
<keyword evidence="11" id="KW-0496">Mitochondrion</keyword>
<dbReference type="PANTHER" id="PTHR10903:SF170">
    <property type="entry name" value="GTPASE IMAP FAMILY MEMBER 7"/>
    <property type="match status" value="1"/>
</dbReference>
<evidence type="ECO:0000256" key="13">
    <source>
        <dbReference type="ARBA" id="ARBA00056809"/>
    </source>
</evidence>
<name>A0A672RV15_SINGR</name>
<evidence type="ECO:0000256" key="10">
    <source>
        <dbReference type="ARBA" id="ARBA00023034"/>
    </source>
</evidence>
<dbReference type="InParanoid" id="A0A672RV15"/>
<dbReference type="OMA" id="CEKQKGY"/>
<keyword evidence="6" id="KW-0963">Cytoplasm</keyword>
<keyword evidence="10" id="KW-0333">Golgi apparatus</keyword>
<keyword evidence="9" id="KW-0256">Endoplasmic reticulum</keyword>
<dbReference type="FunFam" id="3.40.50.300:FF:000536">
    <property type="entry name" value="GTPase IMAP family member 8"/>
    <property type="match status" value="1"/>
</dbReference>
<dbReference type="GO" id="GO:0005783">
    <property type="term" value="C:endoplasmic reticulum"/>
    <property type="evidence" value="ECO:0007669"/>
    <property type="project" value="UniProtKB-SubCell"/>
</dbReference>
<keyword evidence="7" id="KW-0677">Repeat</keyword>
<evidence type="ECO:0000313" key="18">
    <source>
        <dbReference type="Proteomes" id="UP000472262"/>
    </source>
</evidence>
<keyword evidence="12" id="KW-0342">GTP-binding</keyword>
<dbReference type="GO" id="GO:0005794">
    <property type="term" value="C:Golgi apparatus"/>
    <property type="evidence" value="ECO:0007669"/>
    <property type="project" value="UniProtKB-SubCell"/>
</dbReference>
<comment type="function">
    <text evidence="13">Exerts an anti-apoptotic effect in the immune system and is involved in responses to infections.</text>
</comment>
<evidence type="ECO:0000259" key="16">
    <source>
        <dbReference type="PROSITE" id="PS51720"/>
    </source>
</evidence>
<evidence type="ECO:0000256" key="5">
    <source>
        <dbReference type="ARBA" id="ARBA00008535"/>
    </source>
</evidence>
<dbReference type="PANTHER" id="PTHR10903">
    <property type="entry name" value="GTPASE, IMAP FAMILY MEMBER-RELATED"/>
    <property type="match status" value="1"/>
</dbReference>
<evidence type="ECO:0000256" key="2">
    <source>
        <dbReference type="ARBA" id="ARBA00004240"/>
    </source>
</evidence>
<organism evidence="17 18">
    <name type="scientific">Sinocyclocheilus grahami</name>
    <name type="common">Dianchi golden-line fish</name>
    <name type="synonym">Barbus grahami</name>
    <dbReference type="NCBI Taxonomy" id="75366"/>
    <lineage>
        <taxon>Eukaryota</taxon>
        <taxon>Metazoa</taxon>
        <taxon>Chordata</taxon>
        <taxon>Craniata</taxon>
        <taxon>Vertebrata</taxon>
        <taxon>Euteleostomi</taxon>
        <taxon>Actinopterygii</taxon>
        <taxon>Neopterygii</taxon>
        <taxon>Teleostei</taxon>
        <taxon>Ostariophysi</taxon>
        <taxon>Cypriniformes</taxon>
        <taxon>Cyprinidae</taxon>
        <taxon>Cyprininae</taxon>
        <taxon>Sinocyclocheilus</taxon>
    </lineage>
</organism>
<dbReference type="PROSITE" id="PS51720">
    <property type="entry name" value="G_AIG1"/>
    <property type="match status" value="1"/>
</dbReference>
<dbReference type="InterPro" id="IPR006703">
    <property type="entry name" value="G_AIG1"/>
</dbReference>
<keyword evidence="18" id="KW-1185">Reference proteome</keyword>